<name>A0A378PZM1_MORBO</name>
<evidence type="ECO:0000313" key="2">
    <source>
        <dbReference type="Proteomes" id="UP000254133"/>
    </source>
</evidence>
<protein>
    <submittedName>
        <fullName evidence="1">Uncharacterized protein</fullName>
    </submittedName>
</protein>
<organism evidence="1 2">
    <name type="scientific">Moraxella bovis</name>
    <dbReference type="NCBI Taxonomy" id="476"/>
    <lineage>
        <taxon>Bacteria</taxon>
        <taxon>Pseudomonadati</taxon>
        <taxon>Pseudomonadota</taxon>
        <taxon>Gammaproteobacteria</taxon>
        <taxon>Moraxellales</taxon>
        <taxon>Moraxellaceae</taxon>
        <taxon>Moraxella</taxon>
    </lineage>
</organism>
<dbReference type="EMBL" id="UGPZ01000003">
    <property type="protein sequence ID" value="STY93865.1"/>
    <property type="molecule type" value="Genomic_DNA"/>
</dbReference>
<gene>
    <name evidence="1" type="ORF">NCTC9426_02599</name>
</gene>
<proteinExistence type="predicted"/>
<reference evidence="1 2" key="1">
    <citation type="submission" date="2018-06" db="EMBL/GenBank/DDBJ databases">
        <authorList>
            <consortium name="Pathogen Informatics"/>
            <person name="Doyle S."/>
        </authorList>
    </citation>
    <scope>NUCLEOTIDE SEQUENCE [LARGE SCALE GENOMIC DNA]</scope>
    <source>
        <strain evidence="1 2">NCTC9426</strain>
    </source>
</reference>
<sequence>MTVFIFINIIHAQKEMLYIPWEQVFQARSRYHRHCCYVDIDVFVYADDVHTVTINIRVDSLFPGFSPKSMLHPPMVDIMKHQVKCFKMIG</sequence>
<dbReference type="Proteomes" id="UP000254133">
    <property type="component" value="Unassembled WGS sequence"/>
</dbReference>
<accession>A0A378PZM1</accession>
<dbReference type="AlphaFoldDB" id="A0A378PZM1"/>
<evidence type="ECO:0000313" key="1">
    <source>
        <dbReference type="EMBL" id="STY93865.1"/>
    </source>
</evidence>